<keyword evidence="2" id="KW-0732">Signal</keyword>
<gene>
    <name evidence="12" type="ORF">LUCI_3610</name>
    <name evidence="13" type="ORF">LUCI_3683</name>
</gene>
<proteinExistence type="inferred from homology"/>
<evidence type="ECO:0000313" key="13">
    <source>
        <dbReference type="EMBL" id="VBB08411.1"/>
    </source>
</evidence>
<name>A0A498RAH4_9FIRM</name>
<evidence type="ECO:0000256" key="6">
    <source>
        <dbReference type="ARBA" id="ARBA00023316"/>
    </source>
</evidence>
<keyword evidence="4" id="KW-0133">Cell shape</keyword>
<dbReference type="InterPro" id="IPR012338">
    <property type="entry name" value="Beta-lactam/transpept-like"/>
</dbReference>
<reference evidence="13 14" key="1">
    <citation type="submission" date="2018-06" db="EMBL/GenBank/DDBJ databases">
        <authorList>
            <person name="Strepis N."/>
        </authorList>
    </citation>
    <scope>NUCLEOTIDE SEQUENCE [LARGE SCALE GENOMIC DNA]</scope>
    <source>
        <strain evidence="13">LUCI</strain>
    </source>
</reference>
<dbReference type="AlphaFoldDB" id="A0A498RAH4"/>
<feature type="domain" description="Peptidase S11 D-alanyl-D-alanine carboxypeptidase A N-terminal" evidence="11">
    <location>
        <begin position="80"/>
        <end position="293"/>
    </location>
</feature>
<comment type="similarity">
    <text evidence="1 9">Belongs to the peptidase S11 family.</text>
</comment>
<feature type="binding site" evidence="8">
    <location>
        <position position="261"/>
    </location>
    <ligand>
        <name>substrate</name>
    </ligand>
</feature>
<accession>A0A498RAH4</accession>
<dbReference type="InterPro" id="IPR001967">
    <property type="entry name" value="Peptidase_S11_N"/>
</dbReference>
<dbReference type="EMBL" id="UPPP01000087">
    <property type="protein sequence ID" value="VBB08339.1"/>
    <property type="molecule type" value="Genomic_DNA"/>
</dbReference>
<keyword evidence="14" id="KW-1185">Reference proteome</keyword>
<evidence type="ECO:0000256" key="9">
    <source>
        <dbReference type="RuleBase" id="RU004016"/>
    </source>
</evidence>
<dbReference type="Gene3D" id="3.40.710.10">
    <property type="entry name" value="DD-peptidase/beta-lactamase superfamily"/>
    <property type="match status" value="1"/>
</dbReference>
<dbReference type="OrthoDB" id="9791132at2"/>
<evidence type="ECO:0000256" key="1">
    <source>
        <dbReference type="ARBA" id="ARBA00007164"/>
    </source>
</evidence>
<dbReference type="GO" id="GO:0008360">
    <property type="term" value="P:regulation of cell shape"/>
    <property type="evidence" value="ECO:0007669"/>
    <property type="project" value="UniProtKB-KW"/>
</dbReference>
<evidence type="ECO:0000256" key="2">
    <source>
        <dbReference type="ARBA" id="ARBA00022729"/>
    </source>
</evidence>
<feature type="active site" evidence="7">
    <location>
        <position position="161"/>
    </location>
</feature>
<dbReference type="GO" id="GO:0006508">
    <property type="term" value="P:proteolysis"/>
    <property type="evidence" value="ECO:0007669"/>
    <property type="project" value="InterPro"/>
</dbReference>
<evidence type="ECO:0000256" key="3">
    <source>
        <dbReference type="ARBA" id="ARBA00022801"/>
    </source>
</evidence>
<evidence type="ECO:0000256" key="8">
    <source>
        <dbReference type="PIRSR" id="PIRSR618044-2"/>
    </source>
</evidence>
<keyword evidence="10" id="KW-1133">Transmembrane helix</keyword>
<dbReference type="Pfam" id="PF00768">
    <property type="entry name" value="Peptidase_S11"/>
    <property type="match status" value="1"/>
</dbReference>
<sequence>MAKPPSKDSILLFNKFSFKRKIPILLIIALICVISIVHFYRNSPGIEVKPMSPTVTLPGQFSVTFPKQGESAIGTSKFGVIAASSDQSSIPIASVTKIMTAYLVLKVHPLRPGEDGPVITMTAKDVSNYLNDASHGDSTVAVSEGEKLTERQLLEGLMLPSGDNIASTLARWISGSETAFVTKMNETAQSLGMTETHYEDASGVNPASVSNAVDQIKITQVAMEDPVFRQIVATPKVTFPIEGTIYNVNKMLGYHGIAGVKTGSSSSAGGCFVSAATIDVGTEPHYIIGVVLGQWTDHPLANAINENAKMLDEVRSEFKLYPITPPPAGFGQVINAWHSNSALYSSEPVQIFGYPGMTAALSINLLKNQLPIPQGENIATLKIQSGQYVKEFPLQNSVQINPPNVLWRLFRNWI</sequence>
<dbReference type="PANTHER" id="PTHR21581">
    <property type="entry name" value="D-ALANYL-D-ALANINE CARBOXYPEPTIDASE"/>
    <property type="match status" value="1"/>
</dbReference>
<dbReference type="GO" id="GO:0071555">
    <property type="term" value="P:cell wall organization"/>
    <property type="evidence" value="ECO:0007669"/>
    <property type="project" value="UniProtKB-KW"/>
</dbReference>
<evidence type="ECO:0000313" key="12">
    <source>
        <dbReference type="EMBL" id="VBB08339.1"/>
    </source>
</evidence>
<evidence type="ECO:0000313" key="14">
    <source>
        <dbReference type="Proteomes" id="UP000277811"/>
    </source>
</evidence>
<protein>
    <submittedName>
        <fullName evidence="13">Peptidase s11 d-alanyl-d-alanine carboxypeptidase a</fullName>
    </submittedName>
</protein>
<dbReference type="Proteomes" id="UP000277811">
    <property type="component" value="Unassembled WGS sequence"/>
</dbReference>
<dbReference type="RefSeq" id="WP_122629240.1">
    <property type="nucleotide sequence ID" value="NZ_UPPP01000087.1"/>
</dbReference>
<keyword evidence="13" id="KW-0121">Carboxypeptidase</keyword>
<dbReference type="PRINTS" id="PR00725">
    <property type="entry name" value="DADACBPTASE1"/>
</dbReference>
<keyword evidence="13" id="KW-0645">Protease</keyword>
<keyword evidence="3" id="KW-0378">Hydrolase</keyword>
<dbReference type="EMBL" id="UPPP01000089">
    <property type="protein sequence ID" value="VBB08411.1"/>
    <property type="molecule type" value="Genomic_DNA"/>
</dbReference>
<evidence type="ECO:0000259" key="11">
    <source>
        <dbReference type="Pfam" id="PF00768"/>
    </source>
</evidence>
<keyword evidence="5" id="KW-0573">Peptidoglycan synthesis</keyword>
<feature type="active site" description="Proton acceptor" evidence="7">
    <location>
        <position position="97"/>
    </location>
</feature>
<dbReference type="InterPro" id="IPR018044">
    <property type="entry name" value="Peptidase_S11"/>
</dbReference>
<evidence type="ECO:0000256" key="10">
    <source>
        <dbReference type="SAM" id="Phobius"/>
    </source>
</evidence>
<keyword evidence="10" id="KW-0472">Membrane</keyword>
<evidence type="ECO:0000256" key="7">
    <source>
        <dbReference type="PIRSR" id="PIRSR618044-1"/>
    </source>
</evidence>
<dbReference type="SUPFAM" id="SSF56601">
    <property type="entry name" value="beta-lactamase/transpeptidase-like"/>
    <property type="match status" value="1"/>
</dbReference>
<evidence type="ECO:0000256" key="5">
    <source>
        <dbReference type="ARBA" id="ARBA00022984"/>
    </source>
</evidence>
<feature type="transmembrane region" description="Helical" evidence="10">
    <location>
        <begin position="21"/>
        <end position="40"/>
    </location>
</feature>
<dbReference type="GO" id="GO:0009252">
    <property type="term" value="P:peptidoglycan biosynthetic process"/>
    <property type="evidence" value="ECO:0007669"/>
    <property type="project" value="UniProtKB-KW"/>
</dbReference>
<keyword evidence="10" id="KW-0812">Transmembrane</keyword>
<organism evidence="13 14">
    <name type="scientific">Lucifera butyrica</name>
    <dbReference type="NCBI Taxonomy" id="1351585"/>
    <lineage>
        <taxon>Bacteria</taxon>
        <taxon>Bacillati</taxon>
        <taxon>Bacillota</taxon>
        <taxon>Negativicutes</taxon>
        <taxon>Veillonellales</taxon>
        <taxon>Veillonellaceae</taxon>
        <taxon>Lucifera</taxon>
    </lineage>
</organism>
<feature type="active site" description="Acyl-ester intermediate" evidence="7">
    <location>
        <position position="94"/>
    </location>
</feature>
<dbReference type="PANTHER" id="PTHR21581:SF33">
    <property type="entry name" value="D-ALANYL-D-ALANINE CARBOXYPEPTIDASE DACB"/>
    <property type="match status" value="1"/>
</dbReference>
<dbReference type="GO" id="GO:0009002">
    <property type="term" value="F:serine-type D-Ala-D-Ala carboxypeptidase activity"/>
    <property type="evidence" value="ECO:0007669"/>
    <property type="project" value="InterPro"/>
</dbReference>
<evidence type="ECO:0000256" key="4">
    <source>
        <dbReference type="ARBA" id="ARBA00022960"/>
    </source>
</evidence>
<keyword evidence="6" id="KW-0961">Cell wall biogenesis/degradation</keyword>